<feature type="transmembrane region" description="Helical" evidence="1">
    <location>
        <begin position="161"/>
        <end position="179"/>
    </location>
</feature>
<dbReference type="EMBL" id="VMNH01000004">
    <property type="protein sequence ID" value="TVO77823.1"/>
    <property type="molecule type" value="Genomic_DNA"/>
</dbReference>
<comment type="caution">
    <text evidence="2">The sequence shown here is derived from an EMBL/GenBank/DDBJ whole genome shotgun (WGS) entry which is preliminary data.</text>
</comment>
<feature type="transmembrane region" description="Helical" evidence="1">
    <location>
        <begin position="7"/>
        <end position="28"/>
    </location>
</feature>
<sequence length="181" mass="20808">MEKASHLLNLTKGLIYPAFLGAALLWFSEFVVNYIDKDHLIGLLEEPIFYLATWYLLYFFVPFTNLYRSKFVSNYRKSSFALDLIDVLIIFLAFYNLGLVGDHPANLDAVYILLIFIPAVGLISNDIVNNWEYWKVALSMTALLLFLLFGLIGSASALTNFFFICILYSLLLFYLLFTFDS</sequence>
<name>A0A558DW49_9GAMM</name>
<keyword evidence="1" id="KW-1133">Transmembrane helix</keyword>
<feature type="transmembrane region" description="Helical" evidence="1">
    <location>
        <begin position="48"/>
        <end position="67"/>
    </location>
</feature>
<feature type="transmembrane region" description="Helical" evidence="1">
    <location>
        <begin position="136"/>
        <end position="155"/>
    </location>
</feature>
<dbReference type="Proteomes" id="UP000316649">
    <property type="component" value="Unassembled WGS sequence"/>
</dbReference>
<evidence type="ECO:0000256" key="1">
    <source>
        <dbReference type="SAM" id="Phobius"/>
    </source>
</evidence>
<dbReference type="AlphaFoldDB" id="A0A558DW49"/>
<proteinExistence type="predicted"/>
<feature type="transmembrane region" description="Helical" evidence="1">
    <location>
        <begin position="109"/>
        <end position="129"/>
    </location>
</feature>
<evidence type="ECO:0000313" key="2">
    <source>
        <dbReference type="EMBL" id="TVO77823.1"/>
    </source>
</evidence>
<keyword evidence="1" id="KW-0472">Membrane</keyword>
<organism evidence="2 3">
    <name type="scientific">Sedimenticola selenatireducens</name>
    <dbReference type="NCBI Taxonomy" id="191960"/>
    <lineage>
        <taxon>Bacteria</taxon>
        <taxon>Pseudomonadati</taxon>
        <taxon>Pseudomonadota</taxon>
        <taxon>Gammaproteobacteria</taxon>
        <taxon>Chromatiales</taxon>
        <taxon>Sedimenticolaceae</taxon>
        <taxon>Sedimenticola</taxon>
    </lineage>
</organism>
<evidence type="ECO:0000313" key="3">
    <source>
        <dbReference type="Proteomes" id="UP000316649"/>
    </source>
</evidence>
<reference evidence="2 3" key="1">
    <citation type="submission" date="2019-07" db="EMBL/GenBank/DDBJ databases">
        <title>The pathways for chlorine oxyanion respiration interact through the shared metabolite chlorate.</title>
        <authorList>
            <person name="Barnum T.P."/>
            <person name="Cheng Y."/>
            <person name="Hill K.A."/>
            <person name="Lucas L.N."/>
            <person name="Carlson H.K."/>
            <person name="Coates J.D."/>
        </authorList>
    </citation>
    <scope>NUCLEOTIDE SEQUENCE [LARGE SCALE GENOMIC DNA]</scope>
    <source>
        <strain evidence="2 3">BK-1</strain>
    </source>
</reference>
<keyword evidence="1" id="KW-0812">Transmembrane</keyword>
<keyword evidence="3" id="KW-1185">Reference proteome</keyword>
<gene>
    <name evidence="2" type="ORF">FHP88_03215</name>
</gene>
<feature type="transmembrane region" description="Helical" evidence="1">
    <location>
        <begin position="79"/>
        <end position="97"/>
    </location>
</feature>
<protein>
    <submittedName>
        <fullName evidence="2">Uncharacterized protein</fullName>
    </submittedName>
</protein>
<dbReference type="RefSeq" id="WP_144357547.1">
    <property type="nucleotide sequence ID" value="NZ_VMNH01000004.1"/>
</dbReference>
<accession>A0A558DW49</accession>